<dbReference type="SUPFAM" id="SSF47954">
    <property type="entry name" value="Cyclin-like"/>
    <property type="match status" value="2"/>
</dbReference>
<reference evidence="9" key="2">
    <citation type="submission" date="2025-08" db="UniProtKB">
        <authorList>
            <consortium name="RefSeq"/>
        </authorList>
    </citation>
    <scope>IDENTIFICATION</scope>
    <source>
        <tissue evidence="9">Leaf</tissue>
    </source>
</reference>
<dbReference type="STRING" id="4097.A0A1S4BRI6"/>
<evidence type="ECO:0000259" key="7">
    <source>
        <dbReference type="SMART" id="SM00385"/>
    </source>
</evidence>
<evidence type="ECO:0000256" key="1">
    <source>
        <dbReference type="ARBA" id="ARBA00009065"/>
    </source>
</evidence>
<evidence type="ECO:0000256" key="2">
    <source>
        <dbReference type="ARBA" id="ARBA00022618"/>
    </source>
</evidence>
<dbReference type="InterPro" id="IPR048258">
    <property type="entry name" value="Cyclins_cyclin-box"/>
</dbReference>
<evidence type="ECO:0000313" key="9">
    <source>
        <dbReference type="RefSeq" id="XP_016491487.1"/>
    </source>
</evidence>
<dbReference type="OMA" id="WRMLAYT"/>
<dbReference type="FunFam" id="1.10.472.10:FF:000040">
    <property type="entry name" value="D6-type cyclin"/>
    <property type="match status" value="1"/>
</dbReference>
<dbReference type="GO" id="GO:0000307">
    <property type="term" value="C:cyclin-dependent protein kinase holoenzyme complex"/>
    <property type="evidence" value="ECO:0000318"/>
    <property type="project" value="GO_Central"/>
</dbReference>
<dbReference type="SMR" id="A0A1S4BRI6"/>
<dbReference type="PaxDb" id="4097-A0A1S4BRI6"/>
<dbReference type="InterPro" id="IPR039361">
    <property type="entry name" value="Cyclin"/>
</dbReference>
<proteinExistence type="inferred from homology"/>
<keyword evidence="4" id="KW-0131">Cell cycle</keyword>
<dbReference type="GO" id="GO:0016538">
    <property type="term" value="F:cyclin-dependent protein serine/threonine kinase regulator activity"/>
    <property type="evidence" value="ECO:0000318"/>
    <property type="project" value="GO_Central"/>
</dbReference>
<gene>
    <name evidence="9" type="primary">LOC107811128</name>
</gene>
<dbReference type="GO" id="GO:0005634">
    <property type="term" value="C:nucleus"/>
    <property type="evidence" value="ECO:0000318"/>
    <property type="project" value="GO_Central"/>
</dbReference>
<evidence type="ECO:0000313" key="8">
    <source>
        <dbReference type="Proteomes" id="UP000790787"/>
    </source>
</evidence>
<dbReference type="Pfam" id="PF00134">
    <property type="entry name" value="Cyclin_N"/>
    <property type="match status" value="1"/>
</dbReference>
<dbReference type="InterPro" id="IPR004367">
    <property type="entry name" value="Cyclin_C-dom"/>
</dbReference>
<feature type="compositionally biased region" description="Polar residues" evidence="6">
    <location>
        <begin position="328"/>
        <end position="339"/>
    </location>
</feature>
<dbReference type="FunFam" id="1.10.472.10:FF:000034">
    <property type="entry name" value="D2/4-type cyclin"/>
    <property type="match status" value="1"/>
</dbReference>
<protein>
    <submittedName>
        <fullName evidence="9">Cyclin-D4-1</fullName>
    </submittedName>
</protein>
<feature type="domain" description="Cyclin-like" evidence="7">
    <location>
        <begin position="101"/>
        <end position="189"/>
    </location>
</feature>
<dbReference type="GO" id="GO:0000082">
    <property type="term" value="P:G1/S transition of mitotic cell cycle"/>
    <property type="evidence" value="ECO:0000318"/>
    <property type="project" value="GO_Central"/>
</dbReference>
<dbReference type="InterPro" id="IPR006671">
    <property type="entry name" value="Cyclin_N"/>
</dbReference>
<keyword evidence="3 5" id="KW-0195">Cyclin</keyword>
<evidence type="ECO:0000256" key="6">
    <source>
        <dbReference type="SAM" id="MobiDB-lite"/>
    </source>
</evidence>
<feature type="region of interest" description="Disordered" evidence="6">
    <location>
        <begin position="323"/>
        <end position="358"/>
    </location>
</feature>
<dbReference type="RefSeq" id="XP_016491487.1">
    <property type="nucleotide sequence ID" value="XM_016636001.1"/>
</dbReference>
<evidence type="ECO:0000256" key="3">
    <source>
        <dbReference type="ARBA" id="ARBA00023127"/>
    </source>
</evidence>
<evidence type="ECO:0000256" key="4">
    <source>
        <dbReference type="ARBA" id="ARBA00023306"/>
    </source>
</evidence>
<dbReference type="InterPro" id="IPR013763">
    <property type="entry name" value="Cyclin-like_dom"/>
</dbReference>
<dbReference type="InterPro" id="IPR036915">
    <property type="entry name" value="Cyclin-like_sf"/>
</dbReference>
<dbReference type="KEGG" id="nta:107811128"/>
<keyword evidence="8" id="KW-1185">Reference proteome</keyword>
<dbReference type="GO" id="GO:0051301">
    <property type="term" value="P:cell division"/>
    <property type="evidence" value="ECO:0007669"/>
    <property type="project" value="UniProtKB-KW"/>
</dbReference>
<accession>A0A1S4BRI6</accession>
<dbReference type="GO" id="GO:0005737">
    <property type="term" value="C:cytoplasm"/>
    <property type="evidence" value="ECO:0000318"/>
    <property type="project" value="GO_Central"/>
</dbReference>
<name>A0A1S4BRI6_TOBAC</name>
<evidence type="ECO:0000256" key="5">
    <source>
        <dbReference type="RuleBase" id="RU000383"/>
    </source>
</evidence>
<dbReference type="GeneID" id="107811128"/>
<dbReference type="PANTHER" id="PTHR10177">
    <property type="entry name" value="CYCLINS"/>
    <property type="match status" value="1"/>
</dbReference>
<sequence>MAAENIYDCVASNLLCTETKSLCFDDLDSLTISQQNIETNSKDLSFNNGIRSEPLIDLPSLSEESFGFMVQREMEFLPKDEYLERLRSGDLDLSVRKEALDWIWKAHMHYEFGELSFCLSINYLDRFLSLYELPRSKTWTVQLLAVACLSLAAKMEEINVPLTVDLQVGDPNFVFEGKTIQRMELLVLSTLKWRMQAYTPCTFIDYFVRKMNGDQIPSRPLISRSMQLILSTIRGIDFLEFSSSEIAAAVAISVSGEIHAIDIDKKMPFFFIHLDKGRVLKCVELIQDLPTATIVTTTTASLVPQSPIGVLEAEACLSYKSGDERTVGSCTTSSHTSPNTKRRKLDTSSLEEGTTEKL</sequence>
<dbReference type="OrthoDB" id="5590282at2759"/>
<dbReference type="Gene3D" id="1.10.472.10">
    <property type="entry name" value="Cyclin-like"/>
    <property type="match status" value="2"/>
</dbReference>
<dbReference type="AlphaFoldDB" id="A0A1S4BRI6"/>
<dbReference type="RefSeq" id="XP_016491487.1">
    <property type="nucleotide sequence ID" value="XM_016636001.2"/>
</dbReference>
<keyword evidence="2" id="KW-0132">Cell division</keyword>
<dbReference type="SMART" id="SM00385">
    <property type="entry name" value="CYCLIN"/>
    <property type="match status" value="1"/>
</dbReference>
<organism evidence="8 9">
    <name type="scientific">Nicotiana tabacum</name>
    <name type="common">Common tobacco</name>
    <dbReference type="NCBI Taxonomy" id="4097"/>
    <lineage>
        <taxon>Eukaryota</taxon>
        <taxon>Viridiplantae</taxon>
        <taxon>Streptophyta</taxon>
        <taxon>Embryophyta</taxon>
        <taxon>Tracheophyta</taxon>
        <taxon>Spermatophyta</taxon>
        <taxon>Magnoliopsida</taxon>
        <taxon>eudicotyledons</taxon>
        <taxon>Gunneridae</taxon>
        <taxon>Pentapetalae</taxon>
        <taxon>asterids</taxon>
        <taxon>lamiids</taxon>
        <taxon>Solanales</taxon>
        <taxon>Solanaceae</taxon>
        <taxon>Nicotianoideae</taxon>
        <taxon>Nicotianeae</taxon>
        <taxon>Nicotiana</taxon>
    </lineage>
</organism>
<dbReference type="PROSITE" id="PS00292">
    <property type="entry name" value="CYCLINS"/>
    <property type="match status" value="1"/>
</dbReference>
<dbReference type="CDD" id="cd20543">
    <property type="entry name" value="CYCLIN_AtCycD-like_rpt1"/>
    <property type="match status" value="1"/>
</dbReference>
<comment type="similarity">
    <text evidence="1">Belongs to the cyclin family. Cyclin D subfamily.</text>
</comment>
<dbReference type="CDD" id="cd20544">
    <property type="entry name" value="CYCLIN_AtCycD-like_rpt2"/>
    <property type="match status" value="1"/>
</dbReference>
<dbReference type="Pfam" id="PF02984">
    <property type="entry name" value="Cyclin_C"/>
    <property type="match status" value="1"/>
</dbReference>
<reference evidence="8" key="1">
    <citation type="journal article" date="2014" name="Nat. Commun.">
        <title>The tobacco genome sequence and its comparison with those of tomato and potato.</title>
        <authorList>
            <person name="Sierro N."/>
            <person name="Battey J.N."/>
            <person name="Ouadi S."/>
            <person name="Bakaher N."/>
            <person name="Bovet L."/>
            <person name="Willig A."/>
            <person name="Goepfert S."/>
            <person name="Peitsch M.C."/>
            <person name="Ivanov N.V."/>
        </authorList>
    </citation>
    <scope>NUCLEOTIDE SEQUENCE [LARGE SCALE GENOMIC DNA]</scope>
</reference>
<dbReference type="Proteomes" id="UP000790787">
    <property type="component" value="Chromosome 11"/>
</dbReference>